<dbReference type="InterPro" id="IPR008979">
    <property type="entry name" value="Galactose-bd-like_sf"/>
</dbReference>
<dbReference type="STRING" id="1280946.HY29_07030"/>
<dbReference type="AlphaFoldDB" id="A0A062U2X1"/>
<dbReference type="PANTHER" id="PTHR36848">
    <property type="entry name" value="DNA-BINDING PROTEIN (PUTATIVE SECRETED PROTEIN)-RELATED"/>
    <property type="match status" value="1"/>
</dbReference>
<dbReference type="SUPFAM" id="SSF49785">
    <property type="entry name" value="Galactose-binding domain-like"/>
    <property type="match status" value="1"/>
</dbReference>
<dbReference type="InterPro" id="IPR053161">
    <property type="entry name" value="Ulvan_degrading_GH"/>
</dbReference>
<dbReference type="Gene3D" id="2.60.120.260">
    <property type="entry name" value="Galactose-binding domain-like"/>
    <property type="match status" value="1"/>
</dbReference>
<dbReference type="RefSeq" id="WP_034799731.1">
    <property type="nucleotide sequence ID" value="NZ_AWFF01000109.1"/>
</dbReference>
<evidence type="ECO:0008006" key="3">
    <source>
        <dbReference type="Google" id="ProtNLM"/>
    </source>
</evidence>
<gene>
    <name evidence="1" type="ORF">HY29_07030</name>
</gene>
<dbReference type="EMBL" id="AWFF01000109">
    <property type="protein sequence ID" value="KCZ50510.1"/>
    <property type="molecule type" value="Genomic_DNA"/>
</dbReference>
<dbReference type="eggNOG" id="COG3250">
    <property type="taxonomic scope" value="Bacteria"/>
</dbReference>
<dbReference type="PATRIC" id="fig|1280946.3.peg.3505"/>
<evidence type="ECO:0000313" key="2">
    <source>
        <dbReference type="Proteomes" id="UP000027037"/>
    </source>
</evidence>
<evidence type="ECO:0000313" key="1">
    <source>
        <dbReference type="EMBL" id="KCZ50510.1"/>
    </source>
</evidence>
<dbReference type="PANTHER" id="PTHR36848:SF2">
    <property type="entry name" value="SECRETED PROTEIN"/>
    <property type="match status" value="1"/>
</dbReference>
<accession>A0A062U2X1</accession>
<keyword evidence="2" id="KW-1185">Reference proteome</keyword>
<organism evidence="1 2">
    <name type="scientific">Hyphomonas beringensis</name>
    <dbReference type="NCBI Taxonomy" id="1280946"/>
    <lineage>
        <taxon>Bacteria</taxon>
        <taxon>Pseudomonadati</taxon>
        <taxon>Pseudomonadota</taxon>
        <taxon>Alphaproteobacteria</taxon>
        <taxon>Hyphomonadales</taxon>
        <taxon>Hyphomonadaceae</taxon>
        <taxon>Hyphomonas</taxon>
    </lineage>
</organism>
<name>A0A062U2X1_9PROT</name>
<reference evidence="1 2" key="1">
    <citation type="journal article" date="2014" name="Antonie Van Leeuwenhoek">
        <title>Hyphomonas beringensis sp. nov. and Hyphomonas chukchiensis sp. nov., isolated from surface seawater of the Bering Sea and Chukchi Sea.</title>
        <authorList>
            <person name="Li C."/>
            <person name="Lai Q."/>
            <person name="Li G."/>
            <person name="Dong C."/>
            <person name="Wang J."/>
            <person name="Liao Y."/>
            <person name="Shao Z."/>
        </authorList>
    </citation>
    <scope>NUCLEOTIDE SEQUENCE [LARGE SCALE GENOMIC DNA]</scope>
    <source>
        <strain evidence="1 2">25B14_1</strain>
    </source>
</reference>
<sequence length="1038" mass="114226">MRILKWTGIGLAVLLGLAVCAAVAGYFLTQQRIKSAMTPPAADPAPSSLTAYLDEDFAPQAPPQLYNPQSISSFADDALLNSETRPWTRWWWPGGDVDADTACTQLADLHDAGFGGVEIQPFNAGLAIIEDETWQASINSFDSEDYYTTLSRVMSCARQLDMQVYLNHLSGWPAGGPEVPVTEGMKEIRYAEKHVKGGRLIDIDLPAPEPRYNDVAMAVGEIFFGADLSNFVPEERQLLAVLAAKVRDGKHASNPLDVTNTVSLVPQSVVQLTGFVDDGRINWDAPDGDWAIMAIYAQPAGEAPTLIASKQSGYVIDHLDADIVSGHYGYAYGARTGLDEFYGDPFMGFFNDSLEFKLDRLGSVDILEEFRKRRGYDLTPHLPAIFIPARDNFFLTEVGRQQPAPDFHLDQNDERIRHDYQKTVSDLIIERFAKASADWAEARGLVSKAQTYGSDFDVLAAMGQNTMPETEQLFAGGSEYALKLATSGAEIYGRPVVSAEAFVWYKLAYAVSPAQIKAAADKLFLSGVNQIIYHGIPYVPHDDAYKEEFGDLGWYPFSGPENDSNFSGNYGPASPIWEVLPEMNAYITRAQSLLKAGHQRSDLFIYYPFLGFPHQIEDSDVFSEEFLFMGALPGESQAKRDEPISIPFSKLPDRAPEDLIDPRLRWLEQVRPLIEQLNQAGVTWSWINDDGIARLDPATDESVRILIADAPWIERTTLATLTETADMADRVTIWGAPPRRQPGFLNFEENDAWIAQTAAALASSGRPSRPKELIDWLAPALLLDQNEAVRHYARYLTAGTEIHFLVNQSRDRRTAIAVPASKHAHAYWFDAARGIAWDAAPTETGTYEVDLAGLQSRFLIFSDEAISGTGPAPGAILKSIKIGGPWTIKSGGFTLDDQTSLRDLRTVEGFRHADQPLIYSTAFELETAAPCPCRTRLSLGRVEGVVQVRVNGKDFPPAGLVPMSIDLGDALQPGRNTLVLTIKPPRRNELVGKALAGVPLLEQVLPQQEELAPMGLFGPVQLDFLASAQTPPIPTDSE</sequence>
<dbReference type="OrthoDB" id="9761519at2"/>
<protein>
    <recommendedName>
        <fullName evidence="3">Glycosyl hydrolases family 2 sugar binding domain-containing protein</fullName>
    </recommendedName>
</protein>
<comment type="caution">
    <text evidence="1">The sequence shown here is derived from an EMBL/GenBank/DDBJ whole genome shotgun (WGS) entry which is preliminary data.</text>
</comment>
<proteinExistence type="predicted"/>
<dbReference type="Proteomes" id="UP000027037">
    <property type="component" value="Unassembled WGS sequence"/>
</dbReference>
<dbReference type="Pfam" id="PF17132">
    <property type="entry name" value="Glyco_hydro_106"/>
    <property type="match status" value="2"/>
</dbReference>